<dbReference type="PROSITE" id="PS00018">
    <property type="entry name" value="EF_HAND_1"/>
    <property type="match status" value="6"/>
</dbReference>
<dbReference type="InterPro" id="IPR051581">
    <property type="entry name" value="Ca-bind"/>
</dbReference>
<keyword evidence="1" id="KW-0479">Metal-binding</keyword>
<feature type="domain" description="EF-hand" evidence="5">
    <location>
        <begin position="360"/>
        <end position="395"/>
    </location>
</feature>
<evidence type="ECO:0000313" key="6">
    <source>
        <dbReference type="EMBL" id="CAE2312458.1"/>
    </source>
</evidence>
<dbReference type="InterPro" id="IPR003117">
    <property type="entry name" value="cAMP_dep_PK_reg_su_I/II_a/b"/>
</dbReference>
<feature type="domain" description="EF-hand" evidence="5">
    <location>
        <begin position="202"/>
        <end position="237"/>
    </location>
</feature>
<dbReference type="InterPro" id="IPR011992">
    <property type="entry name" value="EF-hand-dom_pair"/>
</dbReference>
<feature type="domain" description="EF-hand" evidence="5">
    <location>
        <begin position="396"/>
        <end position="431"/>
    </location>
</feature>
<dbReference type="Gene3D" id="1.20.890.10">
    <property type="entry name" value="cAMP-dependent protein kinase regulatory subunit, dimerization-anchoring domain"/>
    <property type="match status" value="1"/>
</dbReference>
<dbReference type="CDD" id="cd00051">
    <property type="entry name" value="EFh"/>
    <property type="match status" value="1"/>
</dbReference>
<reference evidence="6" key="1">
    <citation type="submission" date="2021-01" db="EMBL/GenBank/DDBJ databases">
        <authorList>
            <person name="Corre E."/>
            <person name="Pelletier E."/>
            <person name="Niang G."/>
            <person name="Scheremetjew M."/>
            <person name="Finn R."/>
            <person name="Kale V."/>
            <person name="Holt S."/>
            <person name="Cochrane G."/>
            <person name="Meng A."/>
            <person name="Brown T."/>
            <person name="Cohen L."/>
        </authorList>
    </citation>
    <scope>NUCLEOTIDE SEQUENCE</scope>
    <source>
        <strain evidence="6">CCMP 2712</strain>
    </source>
</reference>
<evidence type="ECO:0000256" key="2">
    <source>
        <dbReference type="ARBA" id="ARBA00022737"/>
    </source>
</evidence>
<evidence type="ECO:0000256" key="4">
    <source>
        <dbReference type="SAM" id="Coils"/>
    </source>
</evidence>
<dbReference type="PANTHER" id="PTHR34524:SF6">
    <property type="entry name" value="CALCYPHOSINE LIKE"/>
    <property type="match status" value="1"/>
</dbReference>
<dbReference type="PROSITE" id="PS50222">
    <property type="entry name" value="EF_HAND_2"/>
    <property type="match status" value="6"/>
</dbReference>
<dbReference type="Pfam" id="PF13499">
    <property type="entry name" value="EF-hand_7"/>
    <property type="match status" value="3"/>
</dbReference>
<dbReference type="AlphaFoldDB" id="A0A7S4NWY9"/>
<dbReference type="EMBL" id="HBKN01028637">
    <property type="protein sequence ID" value="CAE2312458.1"/>
    <property type="molecule type" value="Transcribed_RNA"/>
</dbReference>
<dbReference type="SMART" id="SM00054">
    <property type="entry name" value="EFh"/>
    <property type="match status" value="6"/>
</dbReference>
<keyword evidence="4" id="KW-0175">Coiled coil</keyword>
<evidence type="ECO:0000259" key="5">
    <source>
        <dbReference type="PROSITE" id="PS50222"/>
    </source>
</evidence>
<proteinExistence type="predicted"/>
<dbReference type="GO" id="GO:0005509">
    <property type="term" value="F:calcium ion binding"/>
    <property type="evidence" value="ECO:0007669"/>
    <property type="project" value="InterPro"/>
</dbReference>
<feature type="domain" description="EF-hand" evidence="5">
    <location>
        <begin position="61"/>
        <end position="96"/>
    </location>
</feature>
<name>A0A7S4NWY9_GUITH</name>
<dbReference type="CDD" id="cd22984">
    <property type="entry name" value="DD_CrRSP7-like"/>
    <property type="match status" value="1"/>
</dbReference>
<accession>A0A7S4NWY9</accession>
<dbReference type="SUPFAM" id="SSF47391">
    <property type="entry name" value="Dimerization-anchoring domain of cAMP-dependent PK regulatory subunit"/>
    <property type="match status" value="1"/>
</dbReference>
<sequence length="470" mass="53139">MTSKFGTTHSIPSDFPEILKEFVREILREQPKNIFAFGSKYFNQKLEQYAPEEFKTLQQEHLVEYLTDIFVKSDEDGNGVLDKREFKTLLQNANLGLTKKQIKLLYSQADMNEDGLIQYREFIPACIELISSIQARKETQQQVEEAEQSAAEAAENYVFRGIPREEIEVMVREAFDEADKDKSGYLDVKEFHAFLRQLPLNLTKREINMAMIEVDENQDGKVSLEEFIPLFHMVLIEMVKNSIISLQSKPSQLSDFLVQCCREYDKAGKGFLTPARVSRALRDADLGLSKFQILNILAEAGSVEGNGIEYEPFIVNVAGPMITRMFENEEEIQFQQTEAWKQVNSAEIAAEQYLGMSRDEFTSIMGSVFQQYDTDKSGYLDLGEFMAAMRDSGIPFTDKQLIMLMAEADQNDDGAIQYAEFADVALQVTGGVAVCDADDLMAVDAVCIQGRAGSEQFVESRTAGKLGLRR</sequence>
<dbReference type="SMART" id="SM00394">
    <property type="entry name" value="RIIa"/>
    <property type="match status" value="1"/>
</dbReference>
<evidence type="ECO:0000256" key="3">
    <source>
        <dbReference type="ARBA" id="ARBA00022837"/>
    </source>
</evidence>
<dbReference type="Gene3D" id="1.10.238.10">
    <property type="entry name" value="EF-hand"/>
    <property type="match status" value="3"/>
</dbReference>
<evidence type="ECO:0000256" key="1">
    <source>
        <dbReference type="ARBA" id="ARBA00022723"/>
    </source>
</evidence>
<feature type="domain" description="EF-hand" evidence="5">
    <location>
        <begin position="166"/>
        <end position="201"/>
    </location>
</feature>
<keyword evidence="3" id="KW-0106">Calcium</keyword>
<feature type="coiled-coil region" evidence="4">
    <location>
        <begin position="129"/>
        <end position="156"/>
    </location>
</feature>
<dbReference type="Pfam" id="PF02197">
    <property type="entry name" value="RIIa"/>
    <property type="match status" value="1"/>
</dbReference>
<feature type="domain" description="EF-hand" evidence="5">
    <location>
        <begin position="97"/>
        <end position="132"/>
    </location>
</feature>
<keyword evidence="2" id="KW-0677">Repeat</keyword>
<dbReference type="PANTHER" id="PTHR34524">
    <property type="entry name" value="CALCYPHOSIN"/>
    <property type="match status" value="1"/>
</dbReference>
<protein>
    <recommendedName>
        <fullName evidence="5">EF-hand domain-containing protein</fullName>
    </recommendedName>
</protein>
<dbReference type="InterPro" id="IPR018247">
    <property type="entry name" value="EF_Hand_1_Ca_BS"/>
</dbReference>
<gene>
    <name evidence="6" type="ORF">GTHE00462_LOCUS22199</name>
</gene>
<organism evidence="6">
    <name type="scientific">Guillardia theta</name>
    <name type="common">Cryptophyte</name>
    <name type="synonym">Cryptomonas phi</name>
    <dbReference type="NCBI Taxonomy" id="55529"/>
    <lineage>
        <taxon>Eukaryota</taxon>
        <taxon>Cryptophyceae</taxon>
        <taxon>Pyrenomonadales</taxon>
        <taxon>Geminigeraceae</taxon>
        <taxon>Guillardia</taxon>
    </lineage>
</organism>
<dbReference type="InterPro" id="IPR002048">
    <property type="entry name" value="EF_hand_dom"/>
</dbReference>
<dbReference type="SUPFAM" id="SSF47473">
    <property type="entry name" value="EF-hand"/>
    <property type="match status" value="2"/>
</dbReference>